<gene>
    <name evidence="2" type="ORF">niasHS_014158</name>
</gene>
<organism evidence="2 3">
    <name type="scientific">Heterodera schachtii</name>
    <name type="common">Sugarbeet cyst nematode worm</name>
    <name type="synonym">Tylenchus schachtii</name>
    <dbReference type="NCBI Taxonomy" id="97005"/>
    <lineage>
        <taxon>Eukaryota</taxon>
        <taxon>Metazoa</taxon>
        <taxon>Ecdysozoa</taxon>
        <taxon>Nematoda</taxon>
        <taxon>Chromadorea</taxon>
        <taxon>Rhabditida</taxon>
        <taxon>Tylenchina</taxon>
        <taxon>Tylenchomorpha</taxon>
        <taxon>Tylenchoidea</taxon>
        <taxon>Heteroderidae</taxon>
        <taxon>Heteroderinae</taxon>
        <taxon>Heterodera</taxon>
    </lineage>
</organism>
<dbReference type="AlphaFoldDB" id="A0ABD2IL47"/>
<feature type="signal peptide" evidence="1">
    <location>
        <begin position="1"/>
        <end position="23"/>
    </location>
</feature>
<evidence type="ECO:0000313" key="2">
    <source>
        <dbReference type="EMBL" id="KAL3079876.1"/>
    </source>
</evidence>
<name>A0ABD2IL47_HETSC</name>
<keyword evidence="1" id="KW-0732">Signal</keyword>
<protein>
    <submittedName>
        <fullName evidence="2">Uncharacterized protein</fullName>
    </submittedName>
</protein>
<sequence length="123" mass="13988">MPLGLLFVQIGAILLLLRESTESVVKCRKHFQSQQQKPARTNQQKLSPLSDQFAPFDYDFPDYSAGVFIDAVPISPTTKRALIGKAMATKKDSRNRPPVGKVRTFEESARRAEWYETLFGTRR</sequence>
<dbReference type="Proteomes" id="UP001620645">
    <property type="component" value="Unassembled WGS sequence"/>
</dbReference>
<evidence type="ECO:0000313" key="3">
    <source>
        <dbReference type="Proteomes" id="UP001620645"/>
    </source>
</evidence>
<accession>A0ABD2IL47</accession>
<evidence type="ECO:0000256" key="1">
    <source>
        <dbReference type="SAM" id="SignalP"/>
    </source>
</evidence>
<keyword evidence="3" id="KW-1185">Reference proteome</keyword>
<feature type="chain" id="PRO_5044748755" evidence="1">
    <location>
        <begin position="24"/>
        <end position="123"/>
    </location>
</feature>
<comment type="caution">
    <text evidence="2">The sequence shown here is derived from an EMBL/GenBank/DDBJ whole genome shotgun (WGS) entry which is preliminary data.</text>
</comment>
<proteinExistence type="predicted"/>
<dbReference type="EMBL" id="JBICCN010000300">
    <property type="protein sequence ID" value="KAL3079876.1"/>
    <property type="molecule type" value="Genomic_DNA"/>
</dbReference>
<reference evidence="2 3" key="1">
    <citation type="submission" date="2024-10" db="EMBL/GenBank/DDBJ databases">
        <authorList>
            <person name="Kim D."/>
        </authorList>
    </citation>
    <scope>NUCLEOTIDE SEQUENCE [LARGE SCALE GENOMIC DNA]</scope>
    <source>
        <strain evidence="2">Taebaek</strain>
    </source>
</reference>